<organism evidence="1 2">
    <name type="scientific">Paenibacillus protaetiae</name>
    <dbReference type="NCBI Taxonomy" id="2509456"/>
    <lineage>
        <taxon>Bacteria</taxon>
        <taxon>Bacillati</taxon>
        <taxon>Bacillota</taxon>
        <taxon>Bacilli</taxon>
        <taxon>Bacillales</taxon>
        <taxon>Paenibacillaceae</taxon>
        <taxon>Paenibacillus</taxon>
    </lineage>
</organism>
<keyword evidence="2" id="KW-1185">Reference proteome</keyword>
<dbReference type="EMBL" id="CP035492">
    <property type="protein sequence ID" value="QAY68479.1"/>
    <property type="molecule type" value="Genomic_DNA"/>
</dbReference>
<proteinExistence type="predicted"/>
<dbReference type="Proteomes" id="UP000293568">
    <property type="component" value="Chromosome"/>
</dbReference>
<gene>
    <name evidence="1" type="ORF">ET464_12025</name>
</gene>
<protein>
    <recommendedName>
        <fullName evidence="3">Recombinase domain-containing protein</fullName>
    </recommendedName>
</protein>
<dbReference type="AlphaFoldDB" id="A0A4P6F2U9"/>
<dbReference type="OrthoDB" id="9769353at2"/>
<accession>A0A4P6F2U9</accession>
<sequence length="35" mass="3997">MKKILTNPHYVGDLVQGRQTTVSVTSKVREEIPRD</sequence>
<name>A0A4P6F2U9_9BACL</name>
<dbReference type="KEGG" id="pprt:ET464_12025"/>
<evidence type="ECO:0000313" key="1">
    <source>
        <dbReference type="EMBL" id="QAY68479.1"/>
    </source>
</evidence>
<evidence type="ECO:0000313" key="2">
    <source>
        <dbReference type="Proteomes" id="UP000293568"/>
    </source>
</evidence>
<reference evidence="1 2" key="1">
    <citation type="submission" date="2019-01" db="EMBL/GenBank/DDBJ databases">
        <title>Genome sequencing of strain FW100M-2.</title>
        <authorList>
            <person name="Heo J."/>
            <person name="Kim S.-J."/>
            <person name="Kim J.-S."/>
            <person name="Hong S.-B."/>
            <person name="Kwon S.-W."/>
        </authorList>
    </citation>
    <scope>NUCLEOTIDE SEQUENCE [LARGE SCALE GENOMIC DNA]</scope>
    <source>
        <strain evidence="1 2">FW100M-2</strain>
    </source>
</reference>
<evidence type="ECO:0008006" key="3">
    <source>
        <dbReference type="Google" id="ProtNLM"/>
    </source>
</evidence>